<dbReference type="Gene3D" id="2.60.210.10">
    <property type="entry name" value="Apoptosis, Tumor Necrosis Factor Receptor Associated Protein 2, Chain A"/>
    <property type="match status" value="1"/>
</dbReference>
<name>G7DYG2_MIXOS</name>
<dbReference type="Proteomes" id="UP000009131">
    <property type="component" value="Unassembled WGS sequence"/>
</dbReference>
<dbReference type="HOGENOM" id="CLU_017785_0_0_1"/>
<feature type="compositionally biased region" description="Basic and acidic residues" evidence="1">
    <location>
        <begin position="309"/>
        <end position="331"/>
    </location>
</feature>
<dbReference type="SMART" id="SM00225">
    <property type="entry name" value="BTB"/>
    <property type="match status" value="1"/>
</dbReference>
<gene>
    <name evidence="3" type="primary">Mo02278</name>
    <name evidence="3" type="ORF">E5Q_02278</name>
</gene>
<comment type="caution">
    <text evidence="3">The sequence shown here is derived from an EMBL/GenBank/DDBJ whole genome shotgun (WGS) entry which is preliminary data.</text>
</comment>
<dbReference type="PANTHER" id="PTHR24413">
    <property type="entry name" value="SPECKLE-TYPE POZ PROTEIN"/>
    <property type="match status" value="1"/>
</dbReference>
<feature type="domain" description="BTB" evidence="2">
    <location>
        <begin position="228"/>
        <end position="265"/>
    </location>
</feature>
<dbReference type="InParanoid" id="G7DYG2"/>
<dbReference type="OMA" id="EAHNHSF"/>
<dbReference type="CDD" id="cd00121">
    <property type="entry name" value="MATH"/>
    <property type="match status" value="1"/>
</dbReference>
<feature type="region of interest" description="Disordered" evidence="1">
    <location>
        <begin position="287"/>
        <end position="365"/>
    </location>
</feature>
<reference evidence="3 4" key="1">
    <citation type="journal article" date="2011" name="J. Gen. Appl. Microbiol.">
        <title>Draft genome sequencing of the enigmatic basidiomycete Mixia osmundae.</title>
        <authorList>
            <person name="Nishida H."/>
            <person name="Nagatsuka Y."/>
            <person name="Sugiyama J."/>
        </authorList>
    </citation>
    <scope>NUCLEOTIDE SEQUENCE [LARGE SCALE GENOMIC DNA]</scope>
    <source>
        <strain evidence="4">CBS 9802 / IAM 14324 / JCM 22182 / KY 12970</strain>
    </source>
</reference>
<dbReference type="SUPFAM" id="SSF49599">
    <property type="entry name" value="TRAF domain-like"/>
    <property type="match status" value="1"/>
</dbReference>
<dbReference type="SUPFAM" id="SSF54695">
    <property type="entry name" value="POZ domain"/>
    <property type="match status" value="1"/>
</dbReference>
<dbReference type="AlphaFoldDB" id="G7DYG2"/>
<evidence type="ECO:0000259" key="2">
    <source>
        <dbReference type="PROSITE" id="PS50097"/>
    </source>
</evidence>
<dbReference type="InterPro" id="IPR002083">
    <property type="entry name" value="MATH/TRAF_dom"/>
</dbReference>
<evidence type="ECO:0000256" key="1">
    <source>
        <dbReference type="SAM" id="MobiDB-lite"/>
    </source>
</evidence>
<feature type="compositionally biased region" description="Low complexity" evidence="1">
    <location>
        <begin position="1"/>
        <end position="17"/>
    </location>
</feature>
<evidence type="ECO:0000313" key="3">
    <source>
        <dbReference type="EMBL" id="GAA95622.1"/>
    </source>
</evidence>
<evidence type="ECO:0000313" key="4">
    <source>
        <dbReference type="Proteomes" id="UP000009131"/>
    </source>
</evidence>
<accession>G7DYG2</accession>
<feature type="region of interest" description="Disordered" evidence="1">
    <location>
        <begin position="1"/>
        <end position="24"/>
    </location>
</feature>
<sequence>MDSDGSSLGRSLSTSTSQPKANDATFSEIRNVTLEWKLNDLKKLFESSRGETKSRCVKSALFGGGQWQLLFYANAGGTSSAQGTGDLTSNQYCALYLSGEPTAEERERGVREAVLNGGNAPAWRRDGLFKFSFEVKSVSRSTVYKSMEAADHEFSATARNWGWSNFWKRGEAYFNNASVKAVDSFIISCSITFSPAPPSAASPLLGKRFIPQELVDAYASLFDDALYSDVVFVMPTGRKLYASKKILTIRSEYFASMLSGDFAESFPPDRHLFHPSDLTADRQDDYIEDDEESEWMCNDSDDPPVYADTSRHRQATDRDTTPSQEPRERQESQQSDVSFRSTEASSHDEATASAVDAATTPHATGPARSQVFVTDALYANYRALLFYLYTDNITFAPLSSNYYAARLAALESGQAFPYSSRDHYVHKTATRAPVYGIGRTVQQPLCSAKAIYRLADKLGLPELKHRAFDHIIGSLTVETVCAEAFSAFSAQFPELQKVQVDYLSSRWSEVRTSRSMTKALASLRSPHHAGVLPAFEQVFSTLLSKLDFSTRATDASM</sequence>
<feature type="compositionally biased region" description="Acidic residues" evidence="1">
    <location>
        <begin position="287"/>
        <end position="302"/>
    </location>
</feature>
<dbReference type="InterPro" id="IPR011333">
    <property type="entry name" value="SKP1/BTB/POZ_sf"/>
</dbReference>
<dbReference type="Pfam" id="PF00651">
    <property type="entry name" value="BTB"/>
    <property type="match status" value="1"/>
</dbReference>
<dbReference type="PROSITE" id="PS50097">
    <property type="entry name" value="BTB"/>
    <property type="match status" value="1"/>
</dbReference>
<dbReference type="eggNOG" id="ENOG502QS84">
    <property type="taxonomic scope" value="Eukaryota"/>
</dbReference>
<protein>
    <recommendedName>
        <fullName evidence="2">BTB domain-containing protein</fullName>
    </recommendedName>
</protein>
<dbReference type="EMBL" id="BABT02000062">
    <property type="protein sequence ID" value="GAA95622.1"/>
    <property type="molecule type" value="Genomic_DNA"/>
</dbReference>
<proteinExistence type="predicted"/>
<organism evidence="3 4">
    <name type="scientific">Mixia osmundae (strain CBS 9802 / IAM 14324 / JCM 22182 / KY 12970)</name>
    <dbReference type="NCBI Taxonomy" id="764103"/>
    <lineage>
        <taxon>Eukaryota</taxon>
        <taxon>Fungi</taxon>
        <taxon>Dikarya</taxon>
        <taxon>Basidiomycota</taxon>
        <taxon>Pucciniomycotina</taxon>
        <taxon>Mixiomycetes</taxon>
        <taxon>Mixiales</taxon>
        <taxon>Mixiaceae</taxon>
        <taxon>Mixia</taxon>
    </lineage>
</organism>
<dbReference type="GO" id="GO:0030163">
    <property type="term" value="P:protein catabolic process"/>
    <property type="evidence" value="ECO:0007669"/>
    <property type="project" value="UniProtKB-ARBA"/>
</dbReference>
<dbReference type="STRING" id="764103.G7DYG2"/>
<dbReference type="Gene3D" id="3.30.710.10">
    <property type="entry name" value="Potassium Channel Kv1.1, Chain A"/>
    <property type="match status" value="1"/>
</dbReference>
<dbReference type="InterPro" id="IPR008974">
    <property type="entry name" value="TRAF-like"/>
</dbReference>
<dbReference type="OrthoDB" id="6359816at2759"/>
<reference evidence="3 4" key="2">
    <citation type="journal article" date="2012" name="Open Biol.">
        <title>Characteristics of nucleosomes and linker DNA regions on the genome of the basidiomycete Mixia osmundae revealed by mono- and dinucleosome mapping.</title>
        <authorList>
            <person name="Nishida H."/>
            <person name="Kondo S."/>
            <person name="Matsumoto T."/>
            <person name="Suzuki Y."/>
            <person name="Yoshikawa H."/>
            <person name="Taylor T.D."/>
            <person name="Sugiyama J."/>
        </authorList>
    </citation>
    <scope>NUCLEOTIDE SEQUENCE [LARGE SCALE GENOMIC DNA]</scope>
    <source>
        <strain evidence="4">CBS 9802 / IAM 14324 / JCM 22182 / KY 12970</strain>
    </source>
</reference>
<dbReference type="RefSeq" id="XP_014570119.1">
    <property type="nucleotide sequence ID" value="XM_014714633.1"/>
</dbReference>
<keyword evidence="4" id="KW-1185">Reference proteome</keyword>
<dbReference type="InterPro" id="IPR000210">
    <property type="entry name" value="BTB/POZ_dom"/>
</dbReference>